<dbReference type="EMBL" id="PGCI01000626">
    <property type="protein sequence ID" value="PLW23708.1"/>
    <property type="molecule type" value="Genomic_DNA"/>
</dbReference>
<evidence type="ECO:0000313" key="1">
    <source>
        <dbReference type="EMBL" id="PLW23708.1"/>
    </source>
</evidence>
<dbReference type="AlphaFoldDB" id="A0A2N5TE78"/>
<comment type="caution">
    <text evidence="1">The sequence shown here is derived from an EMBL/GenBank/DDBJ whole genome shotgun (WGS) entry which is preliminary data.</text>
</comment>
<name>A0A2N5TE78_9BASI</name>
<reference evidence="1 2" key="1">
    <citation type="submission" date="2017-11" db="EMBL/GenBank/DDBJ databases">
        <title>De novo assembly and phasing of dikaryotic genomes from two isolates of Puccinia coronata f. sp. avenae, the causal agent of oat crown rust.</title>
        <authorList>
            <person name="Miller M.E."/>
            <person name="Zhang Y."/>
            <person name="Omidvar V."/>
            <person name="Sperschneider J."/>
            <person name="Schwessinger B."/>
            <person name="Raley C."/>
            <person name="Palmer J.M."/>
            <person name="Garnica D."/>
            <person name="Upadhyaya N."/>
            <person name="Rathjen J."/>
            <person name="Taylor J.M."/>
            <person name="Park R.F."/>
            <person name="Dodds P.N."/>
            <person name="Hirsch C.D."/>
            <person name="Kianian S.F."/>
            <person name="Figueroa M."/>
        </authorList>
    </citation>
    <scope>NUCLEOTIDE SEQUENCE [LARGE SCALE GENOMIC DNA]</scope>
    <source>
        <strain evidence="1">12SD80</strain>
    </source>
</reference>
<dbReference type="Proteomes" id="UP000235392">
    <property type="component" value="Unassembled WGS sequence"/>
</dbReference>
<accession>A0A2N5TE78</accession>
<proteinExistence type="predicted"/>
<gene>
    <name evidence="1" type="ORF">PCASD_16773</name>
</gene>
<protein>
    <submittedName>
        <fullName evidence="1">Uncharacterized protein</fullName>
    </submittedName>
</protein>
<sequence length="115" mass="12217">MKMVGNESLFLAGTLTPLKKNHPVGLSDTASDTIVRCYVGQACPTGLSDMGLDNSVRCHVEQTWFDGFVQHGIVAEQAGSDLLGRTCSDIFAEQANDLLGEELANSRPACCELAG</sequence>
<organism evidence="1 2">
    <name type="scientific">Puccinia coronata f. sp. avenae</name>
    <dbReference type="NCBI Taxonomy" id="200324"/>
    <lineage>
        <taxon>Eukaryota</taxon>
        <taxon>Fungi</taxon>
        <taxon>Dikarya</taxon>
        <taxon>Basidiomycota</taxon>
        <taxon>Pucciniomycotina</taxon>
        <taxon>Pucciniomycetes</taxon>
        <taxon>Pucciniales</taxon>
        <taxon>Pucciniaceae</taxon>
        <taxon>Puccinia</taxon>
    </lineage>
</organism>
<evidence type="ECO:0000313" key="2">
    <source>
        <dbReference type="Proteomes" id="UP000235392"/>
    </source>
</evidence>